<organism evidence="1">
    <name type="scientific">bioreactor metagenome</name>
    <dbReference type="NCBI Taxonomy" id="1076179"/>
    <lineage>
        <taxon>unclassified sequences</taxon>
        <taxon>metagenomes</taxon>
        <taxon>ecological metagenomes</taxon>
    </lineage>
</organism>
<protein>
    <recommendedName>
        <fullName evidence="2">DUF1697 domain-containing protein</fullName>
    </recommendedName>
</protein>
<proteinExistence type="predicted"/>
<evidence type="ECO:0008006" key="2">
    <source>
        <dbReference type="Google" id="ProtNLM"/>
    </source>
</evidence>
<dbReference type="PIRSF" id="PIRSF008502">
    <property type="entry name" value="UCP008502"/>
    <property type="match status" value="1"/>
</dbReference>
<dbReference type="PANTHER" id="PTHR36439:SF1">
    <property type="entry name" value="DUF1697 DOMAIN-CONTAINING PROTEIN"/>
    <property type="match status" value="1"/>
</dbReference>
<dbReference type="SUPFAM" id="SSF160379">
    <property type="entry name" value="SP0830-like"/>
    <property type="match status" value="1"/>
</dbReference>
<dbReference type="Pfam" id="PF08002">
    <property type="entry name" value="DUF1697"/>
    <property type="match status" value="1"/>
</dbReference>
<sequence>MKTYISLLRGINVGGNKKIKMDSLRDGFSSLGYTNIKTYIQSGNILFCSKEEDKTKLEREISSMIMDKYGFDVPVLVLNSDDLNEVITNNPFANSINHKKEFIHITFLSNEVKEINYKEIDSKKEDVDEYKIINKTVYLYLPKGYGNTKIHNNFFEKLLKTQATTRNWKTCLELLEMSK</sequence>
<dbReference type="InterPro" id="IPR012545">
    <property type="entry name" value="DUF1697"/>
</dbReference>
<name>A0A644URX0_9ZZZZ</name>
<accession>A0A644URX0</accession>
<dbReference type="Gene3D" id="3.30.70.1280">
    <property type="entry name" value="SP0830-like domains"/>
    <property type="match status" value="1"/>
</dbReference>
<evidence type="ECO:0000313" key="1">
    <source>
        <dbReference type="EMBL" id="MPL81443.1"/>
    </source>
</evidence>
<reference evidence="1" key="1">
    <citation type="submission" date="2019-08" db="EMBL/GenBank/DDBJ databases">
        <authorList>
            <person name="Kucharzyk K."/>
            <person name="Murdoch R.W."/>
            <person name="Higgins S."/>
            <person name="Loffler F."/>
        </authorList>
    </citation>
    <scope>NUCLEOTIDE SEQUENCE</scope>
</reference>
<gene>
    <name evidence="1" type="ORF">SDC9_27363</name>
</gene>
<dbReference type="AlphaFoldDB" id="A0A644URX0"/>
<dbReference type="EMBL" id="VSSQ01000150">
    <property type="protein sequence ID" value="MPL81443.1"/>
    <property type="molecule type" value="Genomic_DNA"/>
</dbReference>
<dbReference type="PANTHER" id="PTHR36439">
    <property type="entry name" value="BLL4334 PROTEIN"/>
    <property type="match status" value="1"/>
</dbReference>
<comment type="caution">
    <text evidence="1">The sequence shown here is derived from an EMBL/GenBank/DDBJ whole genome shotgun (WGS) entry which is preliminary data.</text>
</comment>